<comment type="caution">
    <text evidence="1">The sequence shown here is derived from an EMBL/GenBank/DDBJ whole genome shotgun (WGS) entry which is preliminary data.</text>
</comment>
<proteinExistence type="predicted"/>
<gene>
    <name evidence="1" type="ORF">WUBG_17606</name>
</gene>
<dbReference type="AlphaFoldDB" id="J9E7Z0"/>
<dbReference type="EMBL" id="ADBV01018466">
    <property type="protein sequence ID" value="EJW71489.1"/>
    <property type="molecule type" value="Genomic_DNA"/>
</dbReference>
<protein>
    <submittedName>
        <fullName evidence="1">Uncharacterized protein</fullName>
    </submittedName>
</protein>
<evidence type="ECO:0000313" key="2">
    <source>
        <dbReference type="Proteomes" id="UP000004810"/>
    </source>
</evidence>
<feature type="non-terminal residue" evidence="1">
    <location>
        <position position="50"/>
    </location>
</feature>
<evidence type="ECO:0000313" key="1">
    <source>
        <dbReference type="EMBL" id="EJW71489.1"/>
    </source>
</evidence>
<accession>J9E7Z0</accession>
<sequence>MRIVLYFKCKFDDLILETFKTLTVRLCAEGEHAVIGKIKFLWPEQCLPNE</sequence>
<reference evidence="2" key="1">
    <citation type="submission" date="2012-08" db="EMBL/GenBank/DDBJ databases">
        <title>The Genome Sequence of Wuchereria bancrofti.</title>
        <authorList>
            <person name="Nutman T.B."/>
            <person name="Fink D.L."/>
            <person name="Russ C."/>
            <person name="Young S."/>
            <person name="Zeng Q."/>
            <person name="Koehrsen M."/>
            <person name="Alvarado L."/>
            <person name="Berlin A."/>
            <person name="Chapman S.B."/>
            <person name="Chen Z."/>
            <person name="Freedman E."/>
            <person name="Gellesch M."/>
            <person name="Goldberg J."/>
            <person name="Griggs A."/>
            <person name="Gujja S."/>
            <person name="Heilman E.R."/>
            <person name="Heiman D."/>
            <person name="Hepburn T."/>
            <person name="Howarth C."/>
            <person name="Jen D."/>
            <person name="Larson L."/>
            <person name="Lewis B."/>
            <person name="Mehta T."/>
            <person name="Park D."/>
            <person name="Pearson M."/>
            <person name="Roberts A."/>
            <person name="Saif S."/>
            <person name="Shea T."/>
            <person name="Shenoy N."/>
            <person name="Sisk P."/>
            <person name="Stolte C."/>
            <person name="Sykes S."/>
            <person name="Walk T."/>
            <person name="White J."/>
            <person name="Yandava C."/>
            <person name="Haas B."/>
            <person name="Henn M.R."/>
            <person name="Nusbaum C."/>
            <person name="Birren B."/>
        </authorList>
    </citation>
    <scope>NUCLEOTIDE SEQUENCE [LARGE SCALE GENOMIC DNA]</scope>
    <source>
        <strain evidence="2">NA</strain>
    </source>
</reference>
<organism evidence="1 2">
    <name type="scientific">Wuchereria bancrofti</name>
    <dbReference type="NCBI Taxonomy" id="6293"/>
    <lineage>
        <taxon>Eukaryota</taxon>
        <taxon>Metazoa</taxon>
        <taxon>Ecdysozoa</taxon>
        <taxon>Nematoda</taxon>
        <taxon>Chromadorea</taxon>
        <taxon>Rhabditida</taxon>
        <taxon>Spirurina</taxon>
        <taxon>Spiruromorpha</taxon>
        <taxon>Filarioidea</taxon>
        <taxon>Onchocercidae</taxon>
        <taxon>Wuchereria</taxon>
    </lineage>
</organism>
<name>J9E7Z0_WUCBA</name>
<dbReference type="Proteomes" id="UP000004810">
    <property type="component" value="Unassembled WGS sequence"/>
</dbReference>